<dbReference type="SUPFAM" id="SSF53335">
    <property type="entry name" value="S-adenosyl-L-methionine-dependent methyltransferases"/>
    <property type="match status" value="1"/>
</dbReference>
<dbReference type="InterPro" id="IPR029063">
    <property type="entry name" value="SAM-dependent_MTases_sf"/>
</dbReference>
<name>A0A1V0SFF8_9VIRU</name>
<sequence length="295" mass="33989">MQSNDNLLKKLQEITNQIILINRFLNLFHGLKSLLSGLFMSSKKFKDSDSNYDYDSDSDYNYDSDSKDKMRNNEYKKMNANLKPQEKINVIKNLVSKMTSENEYETAKKIILIVEIYPTNLSARYSYIQSIGYALTNRKCLNSISIFLKDSKTFEIGAGSGFLTLVLKSYCNIDITATDKAQNLLWLQFQKCKVFDVSEDKYPSDVNAIVVSWPKLYLESLMKNLPDTIKRIVIIGEYEGGCTDCLCKVDNGVCVYEINKEVGNAIYPFRQVDIKTHLPSFYCINDFLSFYERNN</sequence>
<accession>A0A1V0SFF8</accession>
<protein>
    <recommendedName>
        <fullName evidence="2">Methyltransferase</fullName>
    </recommendedName>
</protein>
<evidence type="ECO:0008006" key="2">
    <source>
        <dbReference type="Google" id="ProtNLM"/>
    </source>
</evidence>
<evidence type="ECO:0000313" key="1">
    <source>
        <dbReference type="EMBL" id="ARF10459.1"/>
    </source>
</evidence>
<dbReference type="EMBL" id="KY684103">
    <property type="protein sequence ID" value="ARF10459.1"/>
    <property type="molecule type" value="Genomic_DNA"/>
</dbReference>
<reference evidence="1" key="1">
    <citation type="journal article" date="2017" name="Science">
        <title>Giant viruses with an expanded complement of translation system components.</title>
        <authorList>
            <person name="Schulz F."/>
            <person name="Yutin N."/>
            <person name="Ivanova N.N."/>
            <person name="Ortega D.R."/>
            <person name="Lee T.K."/>
            <person name="Vierheilig J."/>
            <person name="Daims H."/>
            <person name="Horn M."/>
            <person name="Wagner M."/>
            <person name="Jensen G.J."/>
            <person name="Kyrpides N.C."/>
            <person name="Koonin E.V."/>
            <person name="Woyke T."/>
        </authorList>
    </citation>
    <scope>NUCLEOTIDE SEQUENCE</scope>
    <source>
        <strain evidence="1">HKV1</strain>
    </source>
</reference>
<gene>
    <name evidence="1" type="ORF">Hokovirus_1_338</name>
</gene>
<organism evidence="1">
    <name type="scientific">Hokovirus HKV1</name>
    <dbReference type="NCBI Taxonomy" id="1977638"/>
    <lineage>
        <taxon>Viruses</taxon>
        <taxon>Varidnaviria</taxon>
        <taxon>Bamfordvirae</taxon>
        <taxon>Nucleocytoviricota</taxon>
        <taxon>Megaviricetes</taxon>
        <taxon>Imitervirales</taxon>
        <taxon>Mimiviridae</taxon>
        <taxon>Klosneuvirinae</taxon>
        <taxon>Hokovirus</taxon>
    </lineage>
</organism>
<proteinExistence type="predicted"/>